<dbReference type="RefSeq" id="WP_070203474.1">
    <property type="nucleotide sequence ID" value="NZ_LJGZ01000100.1"/>
</dbReference>
<dbReference type="Proteomes" id="UP000175971">
    <property type="component" value="Unassembled WGS sequence"/>
</dbReference>
<dbReference type="AlphaFoldDB" id="A0A1E7LLU8"/>
<sequence length="375" mass="42851">MAVPKDAVWERDPHTAAKHDLLKRYLEAWAPILLSRLDVISYAEGFAGAGVYKQGEPGSPVIAYEVFAEALQRFPKRMRVILMEEDSRRVKELQRRMELVRSRQTDDITKRIAVDIRHGDFHPALLQKLRGIGALGKPLFVLLDSFGGPDIPFSLLQELGRHPSTEVMVTFEPSFLTRFAEKHDGHRQLGDEAFGSQEWQGVFQQPPSGKFTFLREQYRNTLRHAGFTHTLYFEMVDEGGRVLYLIFGTQHELGLEKMKDAMWKVDPSYGVRYRDPRDTQQQMLDLVFEPDTAPLRRILHDFISETPDGRTIPELKRYTLLETVYRPAQVIEAVRQLREAGAVTTEPRAINAKTRVSLATTPPATRPSAEQGALW</sequence>
<dbReference type="OrthoDB" id="5070486at2"/>
<evidence type="ECO:0000313" key="1">
    <source>
        <dbReference type="EMBL" id="OEV16883.1"/>
    </source>
</evidence>
<keyword evidence="2" id="KW-1185">Reference proteome</keyword>
<organism evidence="1 2">
    <name type="scientific">Streptomyces nanshensis</name>
    <dbReference type="NCBI Taxonomy" id="518642"/>
    <lineage>
        <taxon>Bacteria</taxon>
        <taxon>Bacillati</taxon>
        <taxon>Actinomycetota</taxon>
        <taxon>Actinomycetes</taxon>
        <taxon>Kitasatosporales</taxon>
        <taxon>Streptomycetaceae</taxon>
        <taxon>Streptomyces</taxon>
    </lineage>
</organism>
<evidence type="ECO:0000313" key="2">
    <source>
        <dbReference type="Proteomes" id="UP000175971"/>
    </source>
</evidence>
<gene>
    <name evidence="1" type="ORF">AN221_29795</name>
</gene>
<comment type="caution">
    <text evidence="1">The sequence shown here is derived from an EMBL/GenBank/DDBJ whole genome shotgun (WGS) entry which is preliminary data.</text>
</comment>
<dbReference type="NCBIfam" id="TIGR04474">
    <property type="entry name" value="tcm_partner"/>
    <property type="match status" value="1"/>
</dbReference>
<dbReference type="EMBL" id="LJGZ01000100">
    <property type="protein sequence ID" value="OEV16883.1"/>
    <property type="molecule type" value="Genomic_DNA"/>
</dbReference>
<protein>
    <recommendedName>
        <fullName evidence="3">Three-Cys-motif partner protein TcmP</fullName>
    </recommendedName>
</protein>
<dbReference type="InterPro" id="IPR031009">
    <property type="entry name" value="Tcm_partner"/>
</dbReference>
<name>A0A1E7LLU8_9ACTN</name>
<proteinExistence type="predicted"/>
<reference evidence="1 2" key="1">
    <citation type="journal article" date="2016" name="Front. Microbiol.">
        <title>Comparative Genomics Analysis of Streptomyces Species Reveals Their Adaptation to the Marine Environment and Their Diversity at the Genomic Level.</title>
        <authorList>
            <person name="Tian X."/>
            <person name="Zhang Z."/>
            <person name="Yang T."/>
            <person name="Chen M."/>
            <person name="Li J."/>
            <person name="Chen F."/>
            <person name="Yang J."/>
            <person name="Li W."/>
            <person name="Zhang B."/>
            <person name="Zhang Z."/>
            <person name="Wu J."/>
            <person name="Zhang C."/>
            <person name="Long L."/>
            <person name="Xiao J."/>
        </authorList>
    </citation>
    <scope>NUCLEOTIDE SEQUENCE [LARGE SCALE GENOMIC DNA]</scope>
    <source>
        <strain evidence="1 2">SCSIO M10372</strain>
    </source>
</reference>
<dbReference type="PATRIC" id="fig|518642.7.peg.6874"/>
<evidence type="ECO:0008006" key="3">
    <source>
        <dbReference type="Google" id="ProtNLM"/>
    </source>
</evidence>
<accession>A0A1E7LLU8</accession>